<dbReference type="AlphaFoldDB" id="A0A3S4D3Q7"/>
<organism evidence="1 2">
    <name type="scientific">Devosia equisanguinis</name>
    <dbReference type="NCBI Taxonomy" id="2490941"/>
    <lineage>
        <taxon>Bacteria</taxon>
        <taxon>Pseudomonadati</taxon>
        <taxon>Pseudomonadota</taxon>
        <taxon>Alphaproteobacteria</taxon>
        <taxon>Hyphomicrobiales</taxon>
        <taxon>Devosiaceae</taxon>
        <taxon>Devosia</taxon>
    </lineage>
</organism>
<evidence type="ECO:0008006" key="3">
    <source>
        <dbReference type="Google" id="ProtNLM"/>
    </source>
</evidence>
<dbReference type="EMBL" id="UZWD01000011">
    <property type="protein sequence ID" value="VDS03657.1"/>
    <property type="molecule type" value="Genomic_DNA"/>
</dbReference>
<dbReference type="RefSeq" id="WP_126149257.1">
    <property type="nucleotide sequence ID" value="NZ_JBHTMH010000003.1"/>
</dbReference>
<proteinExistence type="predicted"/>
<dbReference type="Proteomes" id="UP000268844">
    <property type="component" value="Unassembled WGS sequence"/>
</dbReference>
<reference evidence="1 2" key="1">
    <citation type="submission" date="2018-12" db="EMBL/GenBank/DDBJ databases">
        <authorList>
            <person name="Criscuolo A."/>
        </authorList>
    </citation>
    <scope>NUCLEOTIDE SEQUENCE [LARGE SCALE GENOMIC DNA]</scope>
    <source>
        <strain evidence="1">ACIP1116281</strain>
    </source>
</reference>
<evidence type="ECO:0000313" key="1">
    <source>
        <dbReference type="EMBL" id="VDS03657.1"/>
    </source>
</evidence>
<dbReference type="OrthoDB" id="154708at2"/>
<accession>A0A3S4D3Q7</accession>
<gene>
    <name evidence="1" type="ORF">DEVEQU_00785</name>
</gene>
<sequence>MNNDTFNAQCSACFALCCTALSFQRGTQFAHDKPAGQPCHNLAADFSCRIHARREELGYDGCEAFDCLGAGQRASAMFAGENWQRDASVARRLYASFSMLLRLQEMRQALTTAADLDLPPDLHNERQGLLDRLAELAESGREDLAGDSSTALAAAKTFLKRLANVIAV</sequence>
<evidence type="ECO:0000313" key="2">
    <source>
        <dbReference type="Proteomes" id="UP000268844"/>
    </source>
</evidence>
<keyword evidence="2" id="KW-1185">Reference proteome</keyword>
<protein>
    <recommendedName>
        <fullName evidence="3">Pentapeptide repeat-containing protein</fullName>
    </recommendedName>
</protein>
<name>A0A3S4D3Q7_9HYPH</name>